<accession>A0ABW5GSN2</accession>
<protein>
    <submittedName>
        <fullName evidence="1">DUF6228 family protein</fullName>
    </submittedName>
</protein>
<dbReference type="Proteomes" id="UP001597419">
    <property type="component" value="Unassembled WGS sequence"/>
</dbReference>
<evidence type="ECO:0000313" key="2">
    <source>
        <dbReference type="Proteomes" id="UP001597419"/>
    </source>
</evidence>
<proteinExistence type="predicted"/>
<comment type="caution">
    <text evidence="1">The sequence shown here is derived from an EMBL/GenBank/DDBJ whole genome shotgun (WGS) entry which is preliminary data.</text>
</comment>
<sequence>MTTDCPHGWLRPETELACLDDTEVVLRCEDDPSVSVTFGERHAAVHPLDRRMFFTVRAGAPGLDARLEAVTNFVLGRGLARFVDELDFRGWQGEKRWVNADRDLTVGAVYEPRGHIALTWTLKPWRAVYGGWEVAVTTRLGAGAAKDELAARLHDFLTADGFPVDYHECADGSS</sequence>
<dbReference type="RefSeq" id="WP_345386174.1">
    <property type="nucleotide sequence ID" value="NZ_BAABHG010000001.1"/>
</dbReference>
<reference evidence="2" key="1">
    <citation type="journal article" date="2019" name="Int. J. Syst. Evol. Microbiol.">
        <title>The Global Catalogue of Microorganisms (GCM) 10K type strain sequencing project: providing services to taxonomists for standard genome sequencing and annotation.</title>
        <authorList>
            <consortium name="The Broad Institute Genomics Platform"/>
            <consortium name="The Broad Institute Genome Sequencing Center for Infectious Disease"/>
            <person name="Wu L."/>
            <person name="Ma J."/>
        </authorList>
    </citation>
    <scope>NUCLEOTIDE SEQUENCE [LARGE SCALE GENOMIC DNA]</scope>
    <source>
        <strain evidence="2">CGMCC 4.7643</strain>
    </source>
</reference>
<name>A0ABW5GSN2_9PSEU</name>
<dbReference type="EMBL" id="JBHUKU010000022">
    <property type="protein sequence ID" value="MFD2463918.1"/>
    <property type="molecule type" value="Genomic_DNA"/>
</dbReference>
<gene>
    <name evidence="1" type="ORF">ACFSYJ_35245</name>
</gene>
<keyword evidence="2" id="KW-1185">Reference proteome</keyword>
<organism evidence="1 2">
    <name type="scientific">Amycolatopsis samaneae</name>
    <dbReference type="NCBI Taxonomy" id="664691"/>
    <lineage>
        <taxon>Bacteria</taxon>
        <taxon>Bacillati</taxon>
        <taxon>Actinomycetota</taxon>
        <taxon>Actinomycetes</taxon>
        <taxon>Pseudonocardiales</taxon>
        <taxon>Pseudonocardiaceae</taxon>
        <taxon>Amycolatopsis</taxon>
    </lineage>
</organism>
<evidence type="ECO:0000313" key="1">
    <source>
        <dbReference type="EMBL" id="MFD2463918.1"/>
    </source>
</evidence>
<dbReference type="Pfam" id="PF19739">
    <property type="entry name" value="DUF6228"/>
    <property type="match status" value="1"/>
</dbReference>
<dbReference type="InterPro" id="IPR046196">
    <property type="entry name" value="DUF6228"/>
</dbReference>